<dbReference type="GO" id="GO:0006269">
    <property type="term" value="P:DNA replication, synthesis of primer"/>
    <property type="evidence" value="ECO:0007669"/>
    <property type="project" value="UniProtKB-UniRule"/>
</dbReference>
<evidence type="ECO:0000256" key="1">
    <source>
        <dbReference type="ARBA" id="ARBA00008428"/>
    </source>
</evidence>
<dbReference type="Gene3D" id="1.10.860.10">
    <property type="entry name" value="DNAb Helicase, Chain A"/>
    <property type="match status" value="1"/>
</dbReference>
<keyword evidence="7 12" id="KW-0067">ATP-binding</keyword>
<organism evidence="15 16">
    <name type="scientific">Treponema rectale</name>
    <dbReference type="NCBI Taxonomy" id="744512"/>
    <lineage>
        <taxon>Bacteria</taxon>
        <taxon>Pseudomonadati</taxon>
        <taxon>Spirochaetota</taxon>
        <taxon>Spirochaetia</taxon>
        <taxon>Spirochaetales</taxon>
        <taxon>Treponemataceae</taxon>
        <taxon>Treponema</taxon>
    </lineage>
</organism>
<evidence type="ECO:0000256" key="2">
    <source>
        <dbReference type="ARBA" id="ARBA00022515"/>
    </source>
</evidence>
<dbReference type="InterPro" id="IPR016136">
    <property type="entry name" value="DNA_helicase_N/primase_C"/>
</dbReference>
<evidence type="ECO:0000256" key="5">
    <source>
        <dbReference type="ARBA" id="ARBA00022801"/>
    </source>
</evidence>
<dbReference type="InterPro" id="IPR027417">
    <property type="entry name" value="P-loop_NTPase"/>
</dbReference>
<name>A0A7M1XJW4_9SPIR</name>
<dbReference type="GO" id="GO:0016787">
    <property type="term" value="F:hydrolase activity"/>
    <property type="evidence" value="ECO:0007669"/>
    <property type="project" value="UniProtKB-KW"/>
</dbReference>
<dbReference type="Gene3D" id="3.40.50.300">
    <property type="entry name" value="P-loop containing nucleotide triphosphate hydrolases"/>
    <property type="match status" value="1"/>
</dbReference>
<dbReference type="GO" id="GO:0005829">
    <property type="term" value="C:cytosol"/>
    <property type="evidence" value="ECO:0007669"/>
    <property type="project" value="TreeGrafter"/>
</dbReference>
<dbReference type="GO" id="GO:1990077">
    <property type="term" value="C:primosome complex"/>
    <property type="evidence" value="ECO:0007669"/>
    <property type="project" value="UniProtKB-UniRule"/>
</dbReference>
<evidence type="ECO:0000256" key="6">
    <source>
        <dbReference type="ARBA" id="ARBA00022806"/>
    </source>
</evidence>
<evidence type="ECO:0000256" key="13">
    <source>
        <dbReference type="SAM" id="MobiDB-lite"/>
    </source>
</evidence>
<accession>A0A7M1XJW4</accession>
<dbReference type="AlphaFoldDB" id="A0A7M1XJW4"/>
<dbReference type="PROSITE" id="PS51199">
    <property type="entry name" value="SF4_HELICASE"/>
    <property type="match status" value="1"/>
</dbReference>
<feature type="domain" description="SF4 helicase" evidence="14">
    <location>
        <begin position="186"/>
        <end position="495"/>
    </location>
</feature>
<dbReference type="Proteomes" id="UP000593591">
    <property type="component" value="Chromosome"/>
</dbReference>
<dbReference type="EMBL" id="CP031517">
    <property type="protein sequence ID" value="QOS39450.1"/>
    <property type="molecule type" value="Genomic_DNA"/>
</dbReference>
<keyword evidence="4 12" id="KW-0547">Nucleotide-binding</keyword>
<dbReference type="GO" id="GO:0003677">
    <property type="term" value="F:DNA binding"/>
    <property type="evidence" value="ECO:0007669"/>
    <property type="project" value="UniProtKB-UniRule"/>
</dbReference>
<evidence type="ECO:0000256" key="3">
    <source>
        <dbReference type="ARBA" id="ARBA00022705"/>
    </source>
</evidence>
<dbReference type="SMART" id="SM00382">
    <property type="entry name" value="AAA"/>
    <property type="match status" value="1"/>
</dbReference>
<comment type="function">
    <text evidence="12">The main replicative DNA helicase, it participates in initiation and elongation during chromosome replication. Travels ahead of the DNA replisome, separating dsDNA into templates for DNA synthesis. A processive ATP-dependent 5'-3' DNA helicase it has DNA-dependent ATPase activity.</text>
</comment>
<gene>
    <name evidence="15" type="primary">dnaB</name>
    <name evidence="15" type="ORF">DYE49_02850</name>
</gene>
<dbReference type="Pfam" id="PF03796">
    <property type="entry name" value="DnaB_C"/>
    <property type="match status" value="1"/>
</dbReference>
<comment type="similarity">
    <text evidence="1 12">Belongs to the helicase family. DnaB subfamily.</text>
</comment>
<evidence type="ECO:0000256" key="10">
    <source>
        <dbReference type="ARBA" id="ARBA00048954"/>
    </source>
</evidence>
<dbReference type="EC" id="5.6.2.3" evidence="11 12"/>
<evidence type="ECO:0000256" key="12">
    <source>
        <dbReference type="RuleBase" id="RU362085"/>
    </source>
</evidence>
<evidence type="ECO:0000256" key="7">
    <source>
        <dbReference type="ARBA" id="ARBA00022840"/>
    </source>
</evidence>
<dbReference type="InterPro" id="IPR007693">
    <property type="entry name" value="DNA_helicase_DnaB-like_N"/>
</dbReference>
<comment type="catalytic activity">
    <reaction evidence="10 12">
        <text>ATP + H2O = ADP + phosphate + H(+)</text>
        <dbReference type="Rhea" id="RHEA:13065"/>
        <dbReference type="ChEBI" id="CHEBI:15377"/>
        <dbReference type="ChEBI" id="CHEBI:15378"/>
        <dbReference type="ChEBI" id="CHEBI:30616"/>
        <dbReference type="ChEBI" id="CHEBI:43474"/>
        <dbReference type="ChEBI" id="CHEBI:456216"/>
        <dbReference type="EC" id="5.6.2.3"/>
    </reaction>
</comment>
<dbReference type="GO" id="GO:0005524">
    <property type="term" value="F:ATP binding"/>
    <property type="evidence" value="ECO:0007669"/>
    <property type="project" value="UniProtKB-UniRule"/>
</dbReference>
<dbReference type="InterPro" id="IPR007694">
    <property type="entry name" value="DNA_helicase_DnaB-like_C"/>
</dbReference>
<evidence type="ECO:0000313" key="15">
    <source>
        <dbReference type="EMBL" id="QOS39450.1"/>
    </source>
</evidence>
<dbReference type="KEGG" id="trc:DYE49_02850"/>
<feature type="region of interest" description="Disordered" evidence="13">
    <location>
        <begin position="436"/>
        <end position="458"/>
    </location>
</feature>
<keyword evidence="5 12" id="KW-0378">Hydrolase</keyword>
<proteinExistence type="inferred from homology"/>
<keyword evidence="3 12" id="KW-0235">DNA replication</keyword>
<dbReference type="SUPFAM" id="SSF48024">
    <property type="entry name" value="N-terminal domain of DnaB helicase"/>
    <property type="match status" value="1"/>
</dbReference>
<dbReference type="GO" id="GO:0043139">
    <property type="term" value="F:5'-3' DNA helicase activity"/>
    <property type="evidence" value="ECO:0007669"/>
    <property type="project" value="UniProtKB-EC"/>
</dbReference>
<dbReference type="NCBIfam" id="TIGR00665">
    <property type="entry name" value="DnaB"/>
    <property type="match status" value="1"/>
</dbReference>
<dbReference type="InterPro" id="IPR036185">
    <property type="entry name" value="DNA_heli_DnaB-like_N_sf"/>
</dbReference>
<evidence type="ECO:0000256" key="11">
    <source>
        <dbReference type="NCBIfam" id="TIGR00665"/>
    </source>
</evidence>
<evidence type="ECO:0000313" key="16">
    <source>
        <dbReference type="Proteomes" id="UP000593591"/>
    </source>
</evidence>
<dbReference type="Pfam" id="PF00772">
    <property type="entry name" value="DnaB"/>
    <property type="match status" value="1"/>
</dbReference>
<keyword evidence="2 12" id="KW-0639">Primosome</keyword>
<dbReference type="PANTHER" id="PTHR30153:SF2">
    <property type="entry name" value="REPLICATIVE DNA HELICASE"/>
    <property type="match status" value="1"/>
</dbReference>
<protein>
    <recommendedName>
        <fullName evidence="11 12">Replicative DNA helicase</fullName>
        <ecNumber evidence="11 12">5.6.2.3</ecNumber>
    </recommendedName>
</protein>
<dbReference type="PANTHER" id="PTHR30153">
    <property type="entry name" value="REPLICATIVE DNA HELICASE DNAB"/>
    <property type="match status" value="1"/>
</dbReference>
<evidence type="ECO:0000256" key="9">
    <source>
        <dbReference type="ARBA" id="ARBA00023235"/>
    </source>
</evidence>
<dbReference type="SUPFAM" id="SSF52540">
    <property type="entry name" value="P-loop containing nucleoside triphosphate hydrolases"/>
    <property type="match status" value="1"/>
</dbReference>
<evidence type="ECO:0000256" key="8">
    <source>
        <dbReference type="ARBA" id="ARBA00023125"/>
    </source>
</evidence>
<reference evidence="15 16" key="1">
    <citation type="submission" date="2018-08" db="EMBL/GenBank/DDBJ databases">
        <title>The first complete genome of Treponema rectale (CHPAT), a commensal spirochete of the bovine rectum.</title>
        <authorList>
            <person name="Staton G.J."/>
            <person name="Clegg S.R."/>
            <person name="Carter S.D."/>
            <person name="Radford A.D."/>
            <person name="Darby A."/>
            <person name="Hall N."/>
            <person name="Birtles R.J."/>
            <person name="Evans N.J."/>
        </authorList>
    </citation>
    <scope>NUCLEOTIDE SEQUENCE [LARGE SCALE GENOMIC DNA]</scope>
    <source>
        <strain evidence="15 16">CHPA</strain>
    </source>
</reference>
<dbReference type="InterPro" id="IPR007692">
    <property type="entry name" value="DNA_helicase_DnaB"/>
</dbReference>
<keyword evidence="9" id="KW-0413">Isomerase</keyword>
<dbReference type="CDD" id="cd00984">
    <property type="entry name" value="DnaB_C"/>
    <property type="match status" value="1"/>
</dbReference>
<sequence>MADELNNETLQLDEVSILGNIFFDESGEMMLTTTQHLVPEDFSDFRNKEIFRACVSVQQKGRVVDLSSVTEELKNNKVFESIGGDSYLDAIMDKTVRIAPVENFITSVREKSLLNHFLNKIDNILSDARNKPIKDISEFIGKSADEILEISQRRNVAQAKSLDQVSENVVAKLVKQTEDFKKNGIRANGVTGVPTGYAEADKFTKGWHKGDMIVIGARPSVGKTAFALNLLYQVAKKQKPVIFFSLEMSAESIAMRLLNLVSGLSSDEINSLEYMPGSTKQKVLIDTHDNRAIASKAQKLQRGFDELVSLPFYIDDNPGSKMMDISTKCKKLQNQIREIKKQEIGLIAIDYLGLITSPGHGGSESRQQEVSDISRQIKQMARQLEVPVIALTQLSRDSEKRPDHTPQISDIRDSGAIEQDADMIFMLYRPDYYTKQQGMGKDKEGNQENEQQEEENSPISKVEVILIKNRNGSTGKIPFIFDKEHCAFNVSDIDRAEEGV</sequence>
<evidence type="ECO:0000259" key="14">
    <source>
        <dbReference type="PROSITE" id="PS51199"/>
    </source>
</evidence>
<dbReference type="InterPro" id="IPR003593">
    <property type="entry name" value="AAA+_ATPase"/>
</dbReference>
<evidence type="ECO:0000256" key="4">
    <source>
        <dbReference type="ARBA" id="ARBA00022741"/>
    </source>
</evidence>
<keyword evidence="8 12" id="KW-0238">DNA-binding</keyword>
<keyword evidence="6 12" id="KW-0347">Helicase</keyword>